<keyword evidence="14" id="KW-1185">Reference proteome</keyword>
<dbReference type="Pfam" id="PF20628">
    <property type="entry name" value="Dyp_perox_C"/>
    <property type="match status" value="1"/>
</dbReference>
<evidence type="ECO:0000256" key="5">
    <source>
        <dbReference type="ARBA" id="ARBA00022729"/>
    </source>
</evidence>
<evidence type="ECO:0000256" key="3">
    <source>
        <dbReference type="ARBA" id="ARBA00022617"/>
    </source>
</evidence>
<dbReference type="PANTHER" id="PTHR30521:SF4">
    <property type="entry name" value="DEFERROCHELATASE"/>
    <property type="match status" value="1"/>
</dbReference>
<dbReference type="InterPro" id="IPR011008">
    <property type="entry name" value="Dimeric_a/b-barrel"/>
</dbReference>
<keyword evidence="4" id="KW-0479">Metal-binding</keyword>
<evidence type="ECO:0000259" key="12">
    <source>
        <dbReference type="Pfam" id="PF20628"/>
    </source>
</evidence>
<dbReference type="EMBL" id="PGTZ01000009">
    <property type="protein sequence ID" value="PJI91124.1"/>
    <property type="molecule type" value="Genomic_DNA"/>
</dbReference>
<organism evidence="13 14">
    <name type="scientific">Luteimicrobium subarcticum</name>
    <dbReference type="NCBI Taxonomy" id="620910"/>
    <lineage>
        <taxon>Bacteria</taxon>
        <taxon>Bacillati</taxon>
        <taxon>Actinomycetota</taxon>
        <taxon>Actinomycetes</taxon>
        <taxon>Micrococcales</taxon>
        <taxon>Luteimicrobium</taxon>
    </lineage>
</organism>
<evidence type="ECO:0000256" key="4">
    <source>
        <dbReference type="ARBA" id="ARBA00022723"/>
    </source>
</evidence>
<keyword evidence="7" id="KW-0408">Iron</keyword>
<comment type="similarity">
    <text evidence="8">Belongs to the DyP-type peroxidase family.</text>
</comment>
<dbReference type="GO" id="GO:0004601">
    <property type="term" value="F:peroxidase activity"/>
    <property type="evidence" value="ECO:0007669"/>
    <property type="project" value="UniProtKB-KW"/>
</dbReference>
<keyword evidence="10" id="KW-1133">Transmembrane helix</keyword>
<dbReference type="Proteomes" id="UP000231586">
    <property type="component" value="Unassembled WGS sequence"/>
</dbReference>
<dbReference type="Pfam" id="PF04261">
    <property type="entry name" value="Dyp_perox_N"/>
    <property type="match status" value="1"/>
</dbReference>
<dbReference type="PROSITE" id="PS51404">
    <property type="entry name" value="DYP_PEROXIDASE"/>
    <property type="match status" value="1"/>
</dbReference>
<dbReference type="GO" id="GO:0005829">
    <property type="term" value="C:cytosol"/>
    <property type="evidence" value="ECO:0007669"/>
    <property type="project" value="TreeGrafter"/>
</dbReference>
<dbReference type="OrthoDB" id="9781066at2"/>
<sequence>MTGHDADETAAPDAPSRRRFLLGAVTGAAGGVLVGAGGVAALDGGSTGRATPTTSAGTPGVDPHGDHQAGVDRPAALQRHVELAVLDLPARLPSRDDVADLLDRVGERVTTLVVGTDPGLGGLTPTRLTVTVGVGPRVAAAFLGDDAPAAQPLPAFARDDLSPATEGGDVLLLVRCDVGPAAARAVLALRDETGLDVRWTATGFAGPPEGLAARNLLGFHDGLSIPRTDAELAATVWSRTPRGATTLVVRRMPIDVARFGAQPVDAQQRTIGRERATGAPLSGGTQADGPDLNAKTDDGQYLVPADAHVRRAHPLPAGLDGLMLRRSYSYADGPGAEGLLFMAFGADTDLFVRTQQRLDEQDALMAFTRATASASFLVLPGFTPGRGLGSVLRD</sequence>
<gene>
    <name evidence="13" type="ORF">CLV34_2391</name>
</gene>
<feature type="domain" description="Dyp-type peroxidase N-terminal" evidence="11">
    <location>
        <begin position="83"/>
        <end position="204"/>
    </location>
</feature>
<name>A0A2M8WJL5_9MICO</name>
<comment type="cofactor">
    <cofactor evidence="1">
        <name>heme b</name>
        <dbReference type="ChEBI" id="CHEBI:60344"/>
    </cofactor>
</comment>
<evidence type="ECO:0000256" key="6">
    <source>
        <dbReference type="ARBA" id="ARBA00023002"/>
    </source>
</evidence>
<feature type="region of interest" description="Disordered" evidence="9">
    <location>
        <begin position="45"/>
        <end position="70"/>
    </location>
</feature>
<feature type="region of interest" description="Disordered" evidence="9">
    <location>
        <begin position="272"/>
        <end position="291"/>
    </location>
</feature>
<keyword evidence="5" id="KW-0732">Signal</keyword>
<proteinExistence type="inferred from homology"/>
<dbReference type="NCBIfam" id="TIGR01413">
    <property type="entry name" value="Dyp_perox_fam"/>
    <property type="match status" value="1"/>
</dbReference>
<feature type="transmembrane region" description="Helical" evidence="10">
    <location>
        <begin position="20"/>
        <end position="42"/>
    </location>
</feature>
<evidence type="ECO:0000256" key="1">
    <source>
        <dbReference type="ARBA" id="ARBA00001970"/>
    </source>
</evidence>
<comment type="caution">
    <text evidence="13">The sequence shown here is derived from an EMBL/GenBank/DDBJ whole genome shotgun (WGS) entry which is preliminary data.</text>
</comment>
<dbReference type="AlphaFoldDB" id="A0A2M8WJL5"/>
<dbReference type="InterPro" id="IPR006311">
    <property type="entry name" value="TAT_signal"/>
</dbReference>
<reference evidence="13 14" key="1">
    <citation type="submission" date="2017-11" db="EMBL/GenBank/DDBJ databases">
        <title>Genomic Encyclopedia of Archaeal and Bacterial Type Strains, Phase II (KMG-II): From Individual Species to Whole Genera.</title>
        <authorList>
            <person name="Goeker M."/>
        </authorList>
    </citation>
    <scope>NUCLEOTIDE SEQUENCE [LARGE SCALE GENOMIC DNA]</scope>
    <source>
        <strain evidence="13 14">DSM 22413</strain>
    </source>
</reference>
<dbReference type="GO" id="GO:0020037">
    <property type="term" value="F:heme binding"/>
    <property type="evidence" value="ECO:0007669"/>
    <property type="project" value="InterPro"/>
</dbReference>
<dbReference type="InterPro" id="IPR048328">
    <property type="entry name" value="Dyp_perox_C"/>
</dbReference>
<evidence type="ECO:0000256" key="2">
    <source>
        <dbReference type="ARBA" id="ARBA00022559"/>
    </source>
</evidence>
<keyword evidence="3" id="KW-0349">Heme</keyword>
<evidence type="ECO:0000259" key="11">
    <source>
        <dbReference type="Pfam" id="PF04261"/>
    </source>
</evidence>
<evidence type="ECO:0000313" key="13">
    <source>
        <dbReference type="EMBL" id="PJI91124.1"/>
    </source>
</evidence>
<evidence type="ECO:0000256" key="9">
    <source>
        <dbReference type="SAM" id="MobiDB-lite"/>
    </source>
</evidence>
<dbReference type="RefSeq" id="WP_100350506.1">
    <property type="nucleotide sequence ID" value="NZ_PGTZ01000009.1"/>
</dbReference>
<dbReference type="InterPro" id="IPR048327">
    <property type="entry name" value="Dyp_perox_N"/>
</dbReference>
<keyword evidence="10" id="KW-0472">Membrane</keyword>
<dbReference type="InterPro" id="IPR006314">
    <property type="entry name" value="Dyp_peroxidase"/>
</dbReference>
<feature type="domain" description="Dyp-type peroxidase C-terminal" evidence="12">
    <location>
        <begin position="213"/>
        <end position="381"/>
    </location>
</feature>
<keyword evidence="2 13" id="KW-0575">Peroxidase</keyword>
<dbReference type="SUPFAM" id="SSF54909">
    <property type="entry name" value="Dimeric alpha+beta barrel"/>
    <property type="match status" value="1"/>
</dbReference>
<evidence type="ECO:0000313" key="14">
    <source>
        <dbReference type="Proteomes" id="UP000231586"/>
    </source>
</evidence>
<evidence type="ECO:0000256" key="8">
    <source>
        <dbReference type="ARBA" id="ARBA00025737"/>
    </source>
</evidence>
<accession>A0A2M8WJL5</accession>
<protein>
    <submittedName>
        <fullName evidence="13">Dye decolorizing peroxidase</fullName>
    </submittedName>
</protein>
<feature type="compositionally biased region" description="Polar residues" evidence="9">
    <location>
        <begin position="48"/>
        <end position="57"/>
    </location>
</feature>
<keyword evidence="6" id="KW-0560">Oxidoreductase</keyword>
<dbReference type="GO" id="GO:0046872">
    <property type="term" value="F:metal ion binding"/>
    <property type="evidence" value="ECO:0007669"/>
    <property type="project" value="UniProtKB-KW"/>
</dbReference>
<evidence type="ECO:0000256" key="7">
    <source>
        <dbReference type="ARBA" id="ARBA00023004"/>
    </source>
</evidence>
<evidence type="ECO:0000256" key="10">
    <source>
        <dbReference type="SAM" id="Phobius"/>
    </source>
</evidence>
<dbReference type="PANTHER" id="PTHR30521">
    <property type="entry name" value="DEFERROCHELATASE/PEROXIDASE"/>
    <property type="match status" value="1"/>
</dbReference>
<keyword evidence="10" id="KW-0812">Transmembrane</keyword>
<dbReference type="PROSITE" id="PS51318">
    <property type="entry name" value="TAT"/>
    <property type="match status" value="1"/>
</dbReference>